<dbReference type="GeneID" id="96080610"/>
<evidence type="ECO:0000313" key="3">
    <source>
        <dbReference type="Proteomes" id="UP001578633"/>
    </source>
</evidence>
<accession>A0ABR3UTZ8</accession>
<dbReference type="SUPFAM" id="SSF54695">
    <property type="entry name" value="POZ domain"/>
    <property type="match status" value="1"/>
</dbReference>
<dbReference type="Proteomes" id="UP001578633">
    <property type="component" value="Chromosome 1"/>
</dbReference>
<dbReference type="InterPro" id="IPR000210">
    <property type="entry name" value="BTB/POZ_dom"/>
</dbReference>
<dbReference type="Gene3D" id="3.30.710.10">
    <property type="entry name" value="Potassium Channel Kv1.1, Chain A"/>
    <property type="match status" value="1"/>
</dbReference>
<dbReference type="PANTHER" id="PTHR47843:SF2">
    <property type="entry name" value="BTB DOMAIN-CONTAINING PROTEIN"/>
    <property type="match status" value="1"/>
</dbReference>
<dbReference type="EMBL" id="JBHGVX010000001">
    <property type="protein sequence ID" value="KAL1799946.1"/>
    <property type="molecule type" value="Genomic_DNA"/>
</dbReference>
<feature type="domain" description="BTB" evidence="1">
    <location>
        <begin position="20"/>
        <end position="93"/>
    </location>
</feature>
<name>A0ABR3UTZ8_9PLEO</name>
<comment type="caution">
    <text evidence="2">The sequence shown here is derived from an EMBL/GenBank/DDBJ whole genome shotgun (WGS) entry which is preliminary data.</text>
</comment>
<reference evidence="2 3" key="1">
    <citation type="submission" date="2024-09" db="EMBL/GenBank/DDBJ databases">
        <title>T2T genomes of carrot and Alternaria dauci and their utility for understanding host-pathogen interaction during carrot leaf blight disease.</title>
        <authorList>
            <person name="Liu W."/>
            <person name="Xu S."/>
            <person name="Ou C."/>
            <person name="Liu X."/>
            <person name="Zhuang F."/>
            <person name="Deng X.W."/>
        </authorList>
    </citation>
    <scope>NUCLEOTIDE SEQUENCE [LARGE SCALE GENOMIC DNA]</scope>
    <source>
        <strain evidence="2 3">A2016</strain>
    </source>
</reference>
<gene>
    <name evidence="2" type="ORF">ACET3X_000288</name>
</gene>
<sequence length="199" mass="22479">MDSKSFRTALSAATSFLDTPVVTVSVGPDGVNKKDFIVHEGLLKDRSAFFNNALKTNGFKEGFERIVLMPGDSPKVFALYMQYLYRPDLFFADTKQDGEFFEQECIALAELYVFVEKILDQSTKDILLEAFKISSWARLLPVAAAQIICKGTSERDPARALFVQSFFRYGQRHSLEAIRNTGHPDFFRDLALALSLSKR</sequence>
<keyword evidence="3" id="KW-1185">Reference proteome</keyword>
<organism evidence="2 3">
    <name type="scientific">Alternaria dauci</name>
    <dbReference type="NCBI Taxonomy" id="48095"/>
    <lineage>
        <taxon>Eukaryota</taxon>
        <taxon>Fungi</taxon>
        <taxon>Dikarya</taxon>
        <taxon>Ascomycota</taxon>
        <taxon>Pezizomycotina</taxon>
        <taxon>Dothideomycetes</taxon>
        <taxon>Pleosporomycetidae</taxon>
        <taxon>Pleosporales</taxon>
        <taxon>Pleosporineae</taxon>
        <taxon>Pleosporaceae</taxon>
        <taxon>Alternaria</taxon>
        <taxon>Alternaria sect. Porri</taxon>
    </lineage>
</organism>
<protein>
    <recommendedName>
        <fullName evidence="1">BTB domain-containing protein</fullName>
    </recommendedName>
</protein>
<dbReference type="PROSITE" id="PS50097">
    <property type="entry name" value="BTB"/>
    <property type="match status" value="1"/>
</dbReference>
<evidence type="ECO:0000313" key="2">
    <source>
        <dbReference type="EMBL" id="KAL1799946.1"/>
    </source>
</evidence>
<proteinExistence type="predicted"/>
<evidence type="ECO:0000259" key="1">
    <source>
        <dbReference type="PROSITE" id="PS50097"/>
    </source>
</evidence>
<dbReference type="InterPro" id="IPR011333">
    <property type="entry name" value="SKP1/BTB/POZ_sf"/>
</dbReference>
<dbReference type="RefSeq" id="XP_069310530.1">
    <property type="nucleotide sequence ID" value="XM_069447566.1"/>
</dbReference>
<dbReference type="PANTHER" id="PTHR47843">
    <property type="entry name" value="BTB DOMAIN-CONTAINING PROTEIN-RELATED"/>
    <property type="match status" value="1"/>
</dbReference>